<name>A0A5N5I286_9ROSA</name>
<protein>
    <submittedName>
        <fullName evidence="2">Uncharacterized protein</fullName>
    </submittedName>
</protein>
<dbReference type="Proteomes" id="UP000327157">
    <property type="component" value="Unassembled WGS sequence"/>
</dbReference>
<dbReference type="EMBL" id="SMOL01000115">
    <property type="protein sequence ID" value="KAB2633858.1"/>
    <property type="molecule type" value="Genomic_DNA"/>
</dbReference>
<feature type="region of interest" description="Disordered" evidence="1">
    <location>
        <begin position="79"/>
        <end position="125"/>
    </location>
</feature>
<organism evidence="2 3">
    <name type="scientific">Pyrus ussuriensis x Pyrus communis</name>
    <dbReference type="NCBI Taxonomy" id="2448454"/>
    <lineage>
        <taxon>Eukaryota</taxon>
        <taxon>Viridiplantae</taxon>
        <taxon>Streptophyta</taxon>
        <taxon>Embryophyta</taxon>
        <taxon>Tracheophyta</taxon>
        <taxon>Spermatophyta</taxon>
        <taxon>Magnoliopsida</taxon>
        <taxon>eudicotyledons</taxon>
        <taxon>Gunneridae</taxon>
        <taxon>Pentapetalae</taxon>
        <taxon>rosids</taxon>
        <taxon>fabids</taxon>
        <taxon>Rosales</taxon>
        <taxon>Rosaceae</taxon>
        <taxon>Amygdaloideae</taxon>
        <taxon>Maleae</taxon>
        <taxon>Pyrus</taxon>
    </lineage>
</organism>
<evidence type="ECO:0000256" key="1">
    <source>
        <dbReference type="SAM" id="MobiDB-lite"/>
    </source>
</evidence>
<accession>A0A5N5I286</accession>
<reference evidence="2 3" key="2">
    <citation type="submission" date="2019-11" db="EMBL/GenBank/DDBJ databases">
        <title>A de novo genome assembly of a pear dwarfing rootstock.</title>
        <authorList>
            <person name="Wang F."/>
            <person name="Wang J."/>
            <person name="Li S."/>
            <person name="Zhang Y."/>
            <person name="Fang M."/>
            <person name="Ma L."/>
            <person name="Zhao Y."/>
            <person name="Jiang S."/>
        </authorList>
    </citation>
    <scope>NUCLEOTIDE SEQUENCE [LARGE SCALE GENOMIC DNA]</scope>
    <source>
        <strain evidence="2">S2</strain>
        <tissue evidence="2">Leaf</tissue>
    </source>
</reference>
<keyword evidence="3" id="KW-1185">Reference proteome</keyword>
<feature type="compositionally biased region" description="Low complexity" evidence="1">
    <location>
        <begin position="79"/>
        <end position="91"/>
    </location>
</feature>
<dbReference type="AlphaFoldDB" id="A0A5N5I286"/>
<evidence type="ECO:0000313" key="3">
    <source>
        <dbReference type="Proteomes" id="UP000327157"/>
    </source>
</evidence>
<proteinExistence type="predicted"/>
<comment type="caution">
    <text evidence="2">The sequence shown here is derived from an EMBL/GenBank/DDBJ whole genome shotgun (WGS) entry which is preliminary data.</text>
</comment>
<evidence type="ECO:0000313" key="2">
    <source>
        <dbReference type="EMBL" id="KAB2633858.1"/>
    </source>
</evidence>
<sequence length="191" mass="19345">MQQQVVVGGCNDWLSELGSATMASLASLGGCENWLGELGSTTTASLAGLTVYVEATGSETRNRVRGYGHGVTPEMVSYASSSTANSSRKSSTVGRGTSSASAITDLATADKPATSTDKPADDDATTKIIDDADDTFAAATTKPSGNTAFGPQSAIPFSISYPSDAFAAAHVLHAVATISNVGISTIDAISR</sequence>
<reference evidence="2 3" key="1">
    <citation type="submission" date="2019-09" db="EMBL/GenBank/DDBJ databases">
        <authorList>
            <person name="Ou C."/>
        </authorList>
    </citation>
    <scope>NUCLEOTIDE SEQUENCE [LARGE SCALE GENOMIC DNA]</scope>
    <source>
        <strain evidence="2">S2</strain>
        <tissue evidence="2">Leaf</tissue>
    </source>
</reference>
<feature type="compositionally biased region" description="Polar residues" evidence="1">
    <location>
        <begin position="92"/>
        <end position="102"/>
    </location>
</feature>
<gene>
    <name evidence="2" type="ORF">D8674_038225</name>
</gene>